<proteinExistence type="predicted"/>
<evidence type="ECO:0000313" key="3">
    <source>
        <dbReference type="Proteomes" id="UP000054978"/>
    </source>
</evidence>
<evidence type="ECO:0008006" key="4">
    <source>
        <dbReference type="Google" id="ProtNLM"/>
    </source>
</evidence>
<feature type="region of interest" description="Disordered" evidence="1">
    <location>
        <begin position="353"/>
        <end position="380"/>
    </location>
</feature>
<sequence length="1782" mass="187421">MNRPDPTVEARRAPELFAQLAARARLWLPGWQPVGAAPDFIEALLRIAAKLESEVAERLDRTPAKAALGLLDWLAIRPQAGLAARLPVVFGLSDRAVNALLAVAPVRIQANAGDTPVAFETQQDVQLVLSPIVQLVGANLVDDVFDLPPASVLSVASPEPAPAEWLLTSDAPAGSARVQLAPALGLGAGMVLRIGAALYVVSADPTGDLVPLDPPLASGAAAGTQVVEVRDFAPFAATVLNRQVHALYIGDDDALNLETAATITVDAAGLPSDLDWRYWGKTSDGDPAWLPLAAEPAAPGILLRKSSTAPFEPLEIHGVQTRWLRATAPGGDREPTTLQSLGLKIASVPLPSAQDSAATDDPGAASAGTGSDGSSGVDASSDVAAAPKLEAVANTTAIVLNDKFYPFGQIPRQFDAFYVASPEAFSKSGATVTIAFRMSDATSGPSVLVPMRDGGFRVFGVGRDGALHQYVLSPGEPLRLRYLGPARPALSGDDAGGAAASTPRFLGADWRMPPAVASQDGRLLIAVWSGADVWAWTQSIEEPSQGRWSYCGTLPGSADGARVRQLVALGGDGSTELALLAVAGKDKEGTLYDSVLSWQANEVAAPGKVELRAPWTRIAAASPAARWQRIAPVLRASAGPWGAALRDVFFALDADGHVALFGSNGDERTWKRLELPGEAIRDRAWSPDFTPLAVLSGVEESVAPLHGTLELAGVRKREEKSSDDKLLYYSWRDATISGADTVLKDEHSVEDVDLSGTVVGAGPALAPAPDTGPAAASRWSALLTLNHDHARSLARWPAASDSVDRFDVPSQIGLPNTSPAVAGARLIVPGANRDILIATVKDGASQQLSIASGTLSDAFVTTDELAEKDVLEFDAGRCVRADAGRQVDFMSGSWLYLPGIPLDGDQAKHYVVDSADLTFSARRRVRQGKGVLWTSAASPDAFETGMRLLLEWSADGKQRLQTCIIETVKAESRKAKAVVIEVDAIPDVPNRDTEITCLGYRNAPPEIGFEVHPTFELPPQKEAQQLLTKGRVIRFAAQDIAPREQTVSGILPPQSPARVVLSDAWTQRPASGAEMAFSVDTTLADWQPFTGDVSTNPALSWEYWNGAGWWKLDAARSLRDTTGNLKTSGTLQFMVPDDMARTNVIGRDSYWIRARLVGGDYGRERYTIVTTPPANSDGTAPSEMQTQTAVLDTDDIHAPIVLQMTLAYQRDESVPPQHVISFDNGSWRDQSEANRSGAAVVEAFVSLRTRLGRFDGTASGSAGANSNVTVTAGPCCAPCTAAARAASGVSAAASTTTGVSATPGTPADRALFVAFSKPLSGGPIRLLLLVADSAEASDVPLVVEALRNNRFEPLIIEDGTRGLLESGVVTLSLDTSPTLTELFGMAGYWLRVRPRDATAATAWAPRLLGAYINAVWAHAAETQEMEVLGSSDGSPSQTFALSRPPVLSGTLELRVLEPLGDEEMDALRAQGGEAAVLDDVFAMPGRWVRWTEVDDPGDAGPDERVFALDFASGAIVFGDGLHGAIPPAGRDAVVAFSYQRGGAAGGNAVPAFGPLDLVTPLEGVESVVAVDAGAGGADPENAATLRRFAPSQLRNRGRAVTRADLEDLALGSSPDIAQARALNSAQGIKLVVAMRGQQPLPDRAQRRALSRYLLSMASPLLARPAALNVIGPRLVSFRVVLTVRIDMLDVAGRVAGVASERMRALFDPATGGADGYGWPLGAVPDADDVAAALVDIDGLSGIATIDFEPDGAGELPPAFAPDQLAWLVADGVQVHFLDAAAT</sequence>
<dbReference type="EMBL" id="FCOB02000041">
    <property type="protein sequence ID" value="SAK99728.1"/>
    <property type="molecule type" value="Genomic_DNA"/>
</dbReference>
<evidence type="ECO:0000313" key="2">
    <source>
        <dbReference type="EMBL" id="SAK99728.1"/>
    </source>
</evidence>
<accession>A0A158DYR9</accession>
<dbReference type="Proteomes" id="UP000054978">
    <property type="component" value="Unassembled WGS sequence"/>
</dbReference>
<organism evidence="2 3">
    <name type="scientific">Caballeronia ptereochthonis</name>
    <dbReference type="NCBI Taxonomy" id="1777144"/>
    <lineage>
        <taxon>Bacteria</taxon>
        <taxon>Pseudomonadati</taxon>
        <taxon>Pseudomonadota</taxon>
        <taxon>Betaproteobacteria</taxon>
        <taxon>Burkholderiales</taxon>
        <taxon>Burkholderiaceae</taxon>
        <taxon>Caballeronia</taxon>
    </lineage>
</organism>
<dbReference type="STRING" id="1777144.AWB83_06133"/>
<evidence type="ECO:0000256" key="1">
    <source>
        <dbReference type="SAM" id="MobiDB-lite"/>
    </source>
</evidence>
<name>A0A158DYR9_9BURK</name>
<keyword evidence="3" id="KW-1185">Reference proteome</keyword>
<reference evidence="2" key="1">
    <citation type="submission" date="2016-01" db="EMBL/GenBank/DDBJ databases">
        <authorList>
            <person name="Peeters C."/>
        </authorList>
    </citation>
    <scope>NUCLEOTIDE SEQUENCE [LARGE SCALE GENOMIC DNA]</scope>
    <source>
        <strain evidence="2">LMG 29326</strain>
    </source>
</reference>
<dbReference type="OrthoDB" id="9796131at2"/>
<dbReference type="RefSeq" id="WP_087049436.1">
    <property type="nucleotide sequence ID" value="NZ_FCOB02000041.1"/>
</dbReference>
<protein>
    <recommendedName>
        <fullName evidence="4">Baseplate J-like protein</fullName>
    </recommendedName>
</protein>
<comment type="caution">
    <text evidence="2">The sequence shown here is derived from an EMBL/GenBank/DDBJ whole genome shotgun (WGS) entry which is preliminary data.</text>
</comment>
<feature type="compositionally biased region" description="Low complexity" evidence="1">
    <location>
        <begin position="355"/>
        <end position="380"/>
    </location>
</feature>
<gene>
    <name evidence="2" type="ORF">AWB83_06133</name>
</gene>